<keyword evidence="2 4" id="KW-0479">Metal-binding</keyword>
<dbReference type="PROSITE" id="PS50089">
    <property type="entry name" value="ZF_RING_2"/>
    <property type="match status" value="1"/>
</dbReference>
<dbReference type="InterPro" id="IPR001841">
    <property type="entry name" value="Znf_RING"/>
</dbReference>
<evidence type="ECO:0000256" key="5">
    <source>
        <dbReference type="SAM" id="MobiDB-lite"/>
    </source>
</evidence>
<dbReference type="SUPFAM" id="SSF57850">
    <property type="entry name" value="RING/U-box"/>
    <property type="match status" value="1"/>
</dbReference>
<dbReference type="Gene3D" id="1.10.10.2360">
    <property type="match status" value="1"/>
</dbReference>
<dbReference type="Gene3D" id="3.30.40.10">
    <property type="entry name" value="Zinc/RING finger domain, C3HC4 (zinc finger)"/>
    <property type="match status" value="1"/>
</dbReference>
<dbReference type="InterPro" id="IPR003409">
    <property type="entry name" value="MORN"/>
</dbReference>
<keyword evidence="8" id="KW-1185">Reference proteome</keyword>
<feature type="domain" description="RING-type" evidence="6">
    <location>
        <begin position="602"/>
        <end position="642"/>
    </location>
</feature>
<keyword evidence="1" id="KW-0677">Repeat</keyword>
<evidence type="ECO:0000313" key="7">
    <source>
        <dbReference type="EMBL" id="CAH3126400.1"/>
    </source>
</evidence>
<evidence type="ECO:0000259" key="6">
    <source>
        <dbReference type="PROSITE" id="PS50089"/>
    </source>
</evidence>
<dbReference type="SMART" id="SM00698">
    <property type="entry name" value="MORN"/>
    <property type="match status" value="3"/>
</dbReference>
<reference evidence="7 8" key="1">
    <citation type="submission" date="2022-05" db="EMBL/GenBank/DDBJ databases">
        <authorList>
            <consortium name="Genoscope - CEA"/>
            <person name="William W."/>
        </authorList>
    </citation>
    <scope>NUCLEOTIDE SEQUENCE [LARGE SCALE GENOMIC DNA]</scope>
</reference>
<name>A0ABN8NYR6_9CNID</name>
<accession>A0ABN8NYR6</accession>
<dbReference type="PANTHER" id="PTHR43215">
    <property type="entry name" value="RADIAL SPOKE HEAD 1 HOMOLOG"/>
    <property type="match status" value="1"/>
</dbReference>
<feature type="region of interest" description="Disordered" evidence="5">
    <location>
        <begin position="229"/>
        <end position="251"/>
    </location>
</feature>
<dbReference type="SUPFAM" id="SSF82185">
    <property type="entry name" value="Histone H3 K4-specific methyltransferase SET7/9 N-terminal domain"/>
    <property type="match status" value="2"/>
</dbReference>
<dbReference type="Proteomes" id="UP001159405">
    <property type="component" value="Unassembled WGS sequence"/>
</dbReference>
<dbReference type="Gene3D" id="2.20.110.10">
    <property type="entry name" value="Histone H3 K4-specific methyltransferase SET7/9 N-terminal domain"/>
    <property type="match status" value="1"/>
</dbReference>
<organism evidence="7 8">
    <name type="scientific">Porites lobata</name>
    <dbReference type="NCBI Taxonomy" id="104759"/>
    <lineage>
        <taxon>Eukaryota</taxon>
        <taxon>Metazoa</taxon>
        <taxon>Cnidaria</taxon>
        <taxon>Anthozoa</taxon>
        <taxon>Hexacorallia</taxon>
        <taxon>Scleractinia</taxon>
        <taxon>Fungiina</taxon>
        <taxon>Poritidae</taxon>
        <taxon>Porites</taxon>
    </lineage>
</organism>
<feature type="compositionally biased region" description="Basic and acidic residues" evidence="5">
    <location>
        <begin position="557"/>
        <end position="583"/>
    </location>
</feature>
<feature type="region of interest" description="Disordered" evidence="5">
    <location>
        <begin position="556"/>
        <end position="583"/>
    </location>
</feature>
<feature type="compositionally biased region" description="Polar residues" evidence="5">
    <location>
        <begin position="145"/>
        <end position="156"/>
    </location>
</feature>
<dbReference type="SMART" id="SM00184">
    <property type="entry name" value="RING"/>
    <property type="match status" value="1"/>
</dbReference>
<feature type="compositionally biased region" description="Polar residues" evidence="5">
    <location>
        <begin position="237"/>
        <end position="247"/>
    </location>
</feature>
<gene>
    <name evidence="7" type="ORF">PLOB_00032392</name>
</gene>
<dbReference type="EMBL" id="CALNXK010000042">
    <property type="protein sequence ID" value="CAH3126400.1"/>
    <property type="molecule type" value="Genomic_DNA"/>
</dbReference>
<proteinExistence type="predicted"/>
<evidence type="ECO:0000256" key="3">
    <source>
        <dbReference type="ARBA" id="ARBA00022833"/>
    </source>
</evidence>
<comment type="caution">
    <text evidence="7">The sequence shown here is derived from an EMBL/GenBank/DDBJ whole genome shotgun (WGS) entry which is preliminary data.</text>
</comment>
<evidence type="ECO:0000256" key="4">
    <source>
        <dbReference type="PROSITE-ProRule" id="PRU00175"/>
    </source>
</evidence>
<sequence>MSSEVGTIEVVFGDDQTGQEIFLYSGQTTTVPISEPLCHWTLLGTPIKFSAMTASTVITPRYLEDRGTFQTITAMEAYSSKSIEELRFEDYSVEKKPFSSISIFRSKKSSVRGACAGIIRESFPQRKAESPVAMSTDCSADESEAPSTSTSYSFRTNVRPKSDPARVFTPPQPQAADKKPLSALSVSEAQELKNALLESIAKCMQIQNSLYKLVLLTLQAFIRGQADADSEHRGASSGDTGDNQNTGPGALLNEIKEPLNSLMRCADIQRSLYQRLVTVSLISSEETGQSITDEQADLEDNSMAVQYELEEIAFENKLECSYARNPFTSIQYWASTNKDVLHRVSGKRAQLPHGRGSLRTVKGKLVYTGQWRKGKRHGKGEGLIFSFNSTQSTPNYFAAEHGFYTGGWKHNMRHGHGQMTFSSDAVYEGQWLFDKMTGYGTLKLPDGTIQEGTWKEGSLQGCALFTWPHGVTEYREYDTIRGQLSSCKIEKEAAEKLSQMSSLRSQLLKLREQVSELKEERRSLLELLNTQKTDQAEAKREIMSSLGKLEANFTTQRKKDYQQQRDEYEQKLKKATESESKSAERIRELEKQLEESSNAQLCQICFEHPRDCIIMPCTHLLYCRACVAEHKRSGANRCPTCRGPISGEILCNVNHSS</sequence>
<dbReference type="Pfam" id="PF21240">
    <property type="entry name" value="Nup98_GLEBS"/>
    <property type="match status" value="1"/>
</dbReference>
<dbReference type="PANTHER" id="PTHR43215:SF14">
    <property type="entry name" value="RADIAL SPOKE HEAD 1 HOMOLOG"/>
    <property type="match status" value="1"/>
</dbReference>
<evidence type="ECO:0000256" key="1">
    <source>
        <dbReference type="ARBA" id="ARBA00022737"/>
    </source>
</evidence>
<evidence type="ECO:0000313" key="8">
    <source>
        <dbReference type="Proteomes" id="UP001159405"/>
    </source>
</evidence>
<dbReference type="InterPro" id="IPR013083">
    <property type="entry name" value="Znf_RING/FYVE/PHD"/>
</dbReference>
<protein>
    <recommendedName>
        <fullName evidence="6">RING-type domain-containing protein</fullName>
    </recommendedName>
</protein>
<dbReference type="Pfam" id="PF02493">
    <property type="entry name" value="MORN"/>
    <property type="match status" value="4"/>
</dbReference>
<feature type="region of interest" description="Disordered" evidence="5">
    <location>
        <begin position="127"/>
        <end position="181"/>
    </location>
</feature>
<evidence type="ECO:0000256" key="2">
    <source>
        <dbReference type="ARBA" id="ARBA00022771"/>
    </source>
</evidence>
<keyword evidence="2 4" id="KW-0863">Zinc-finger</keyword>
<keyword evidence="3" id="KW-0862">Zinc</keyword>
<dbReference type="Pfam" id="PF13920">
    <property type="entry name" value="zf-C3HC4_3"/>
    <property type="match status" value="1"/>
</dbReference>